<dbReference type="InterPro" id="IPR032808">
    <property type="entry name" value="DoxX"/>
</dbReference>
<feature type="transmembrane region" description="Helical" evidence="7">
    <location>
        <begin position="47"/>
        <end position="65"/>
    </location>
</feature>
<evidence type="ECO:0000256" key="1">
    <source>
        <dbReference type="ARBA" id="ARBA00004651"/>
    </source>
</evidence>
<dbReference type="OrthoDB" id="886570at2"/>
<evidence type="ECO:0000256" key="5">
    <source>
        <dbReference type="ARBA" id="ARBA00022989"/>
    </source>
</evidence>
<reference evidence="8 9" key="1">
    <citation type="submission" date="2019-03" db="EMBL/GenBank/DDBJ databases">
        <title>Genomic Encyclopedia of Type Strains, Phase IV (KMG-IV): sequencing the most valuable type-strain genomes for metagenomic binning, comparative biology and taxonomic classification.</title>
        <authorList>
            <person name="Goeker M."/>
        </authorList>
    </citation>
    <scope>NUCLEOTIDE SEQUENCE [LARGE SCALE GENOMIC DNA]</scope>
    <source>
        <strain evidence="8 9">DSM 20467</strain>
    </source>
</reference>
<keyword evidence="9" id="KW-1185">Reference proteome</keyword>
<keyword evidence="6 7" id="KW-0472">Membrane</keyword>
<comment type="subcellular location">
    <subcellularLocation>
        <location evidence="1">Cell membrane</location>
        <topology evidence="1">Multi-pass membrane protein</topology>
    </subcellularLocation>
</comment>
<sequence>MTYRYYEVSLFILRIILGIIFLAHGIQKISNFDETIKFFESMGLPGFLPYFAATVETGGGILLILGLLTRLAGLGITVLMIGAILTVKLQAGFIGGYEMELMYMAAAVALIFSGSHLYAFDNILQKYWNKNNSDN</sequence>
<name>A0A4R3K508_9FIRM</name>
<feature type="transmembrane region" description="Helical" evidence="7">
    <location>
        <begin position="71"/>
        <end position="89"/>
    </location>
</feature>
<evidence type="ECO:0000256" key="7">
    <source>
        <dbReference type="SAM" id="Phobius"/>
    </source>
</evidence>
<keyword evidence="5 7" id="KW-1133">Transmembrane helix</keyword>
<dbReference type="Pfam" id="PF07681">
    <property type="entry name" value="DoxX"/>
    <property type="match status" value="1"/>
</dbReference>
<gene>
    <name evidence="8" type="ORF">EDC37_11317</name>
</gene>
<comment type="caution">
    <text evidence="8">The sequence shown here is derived from an EMBL/GenBank/DDBJ whole genome shotgun (WGS) entry which is preliminary data.</text>
</comment>
<evidence type="ECO:0000256" key="6">
    <source>
        <dbReference type="ARBA" id="ARBA00023136"/>
    </source>
</evidence>
<feature type="transmembrane region" description="Helical" evidence="7">
    <location>
        <begin position="6"/>
        <end position="26"/>
    </location>
</feature>
<comment type="similarity">
    <text evidence="2">Belongs to the DoxX family.</text>
</comment>
<dbReference type="RefSeq" id="WP_132550508.1">
    <property type="nucleotide sequence ID" value="NZ_SMAA01000013.1"/>
</dbReference>
<keyword evidence="3" id="KW-1003">Cell membrane</keyword>
<evidence type="ECO:0000256" key="3">
    <source>
        <dbReference type="ARBA" id="ARBA00022475"/>
    </source>
</evidence>
<evidence type="ECO:0000256" key="2">
    <source>
        <dbReference type="ARBA" id="ARBA00006679"/>
    </source>
</evidence>
<protein>
    <submittedName>
        <fullName evidence="8">Putative membrane protein YphA (DoxX/SURF4 family)</fullName>
    </submittedName>
</protein>
<dbReference type="GO" id="GO:0005886">
    <property type="term" value="C:plasma membrane"/>
    <property type="evidence" value="ECO:0007669"/>
    <property type="project" value="UniProtKB-SubCell"/>
</dbReference>
<dbReference type="InterPro" id="IPR051907">
    <property type="entry name" value="DoxX-like_oxidoreductase"/>
</dbReference>
<dbReference type="PANTHER" id="PTHR33452:SF1">
    <property type="entry name" value="INNER MEMBRANE PROTEIN YPHA-RELATED"/>
    <property type="match status" value="1"/>
</dbReference>
<dbReference type="PANTHER" id="PTHR33452">
    <property type="entry name" value="OXIDOREDUCTASE CATD-RELATED"/>
    <property type="match status" value="1"/>
</dbReference>
<proteinExistence type="inferred from homology"/>
<evidence type="ECO:0000256" key="4">
    <source>
        <dbReference type="ARBA" id="ARBA00022692"/>
    </source>
</evidence>
<organism evidence="8 9">
    <name type="scientific">Pectinatus cerevisiiphilus</name>
    <dbReference type="NCBI Taxonomy" id="86956"/>
    <lineage>
        <taxon>Bacteria</taxon>
        <taxon>Bacillati</taxon>
        <taxon>Bacillota</taxon>
        <taxon>Negativicutes</taxon>
        <taxon>Selenomonadales</taxon>
        <taxon>Selenomonadaceae</taxon>
        <taxon>Pectinatus</taxon>
    </lineage>
</organism>
<evidence type="ECO:0000313" key="8">
    <source>
        <dbReference type="EMBL" id="TCS77780.1"/>
    </source>
</evidence>
<dbReference type="EMBL" id="SMAA01000013">
    <property type="protein sequence ID" value="TCS77780.1"/>
    <property type="molecule type" value="Genomic_DNA"/>
</dbReference>
<dbReference type="Proteomes" id="UP000295188">
    <property type="component" value="Unassembled WGS sequence"/>
</dbReference>
<dbReference type="AlphaFoldDB" id="A0A4R3K508"/>
<feature type="transmembrane region" description="Helical" evidence="7">
    <location>
        <begin position="101"/>
        <end position="120"/>
    </location>
</feature>
<keyword evidence="4 7" id="KW-0812">Transmembrane</keyword>
<accession>A0A4R3K508</accession>
<evidence type="ECO:0000313" key="9">
    <source>
        <dbReference type="Proteomes" id="UP000295188"/>
    </source>
</evidence>